<dbReference type="NCBIfam" id="TIGR01509">
    <property type="entry name" value="HAD-SF-IA-v3"/>
    <property type="match status" value="1"/>
</dbReference>
<dbReference type="PANTHER" id="PTHR43434">
    <property type="entry name" value="PHOSPHOGLYCOLATE PHOSPHATASE"/>
    <property type="match status" value="1"/>
</dbReference>
<dbReference type="Pfam" id="PF00702">
    <property type="entry name" value="Hydrolase"/>
    <property type="match status" value="1"/>
</dbReference>
<dbReference type="Proteomes" id="UP000544090">
    <property type="component" value="Unassembled WGS sequence"/>
</dbReference>
<reference evidence="1 2" key="1">
    <citation type="submission" date="2020-04" db="EMBL/GenBank/DDBJ databases">
        <title>Arthrobacter sp. nov.</title>
        <authorList>
            <person name="Liu S."/>
        </authorList>
    </citation>
    <scope>NUCLEOTIDE SEQUENCE [LARGE SCALE GENOMIC DNA]</scope>
    <source>
        <strain evidence="1 2">E918</strain>
    </source>
</reference>
<dbReference type="SFLD" id="SFLDS00003">
    <property type="entry name" value="Haloacid_Dehalogenase"/>
    <property type="match status" value="1"/>
</dbReference>
<dbReference type="InterPro" id="IPR023214">
    <property type="entry name" value="HAD_sf"/>
</dbReference>
<dbReference type="Gene3D" id="3.40.50.1000">
    <property type="entry name" value="HAD superfamily/HAD-like"/>
    <property type="match status" value="1"/>
</dbReference>
<keyword evidence="1" id="KW-0378">Hydrolase</keyword>
<protein>
    <submittedName>
        <fullName evidence="1">HAD family hydrolase</fullName>
    </submittedName>
</protein>
<evidence type="ECO:0000313" key="1">
    <source>
        <dbReference type="EMBL" id="NKX52951.1"/>
    </source>
</evidence>
<accession>A0A7X6H9J2</accession>
<dbReference type="AlphaFoldDB" id="A0A7X6H9J2"/>
<dbReference type="InterPro" id="IPR006439">
    <property type="entry name" value="HAD-SF_hydro_IA"/>
</dbReference>
<sequence length="230" mass="25101">MAQLDNRRYGVLFDVDGTLVDSNYLHTLAWWQAFRRRGHDVPMASIHRAVGMGGRRLIAHLLGDQRPAEQDQLLEETHAAVFSTFWPSLRRFDGARELVRRCAETGLGAVLATSAREEELQVLRQVIDADSWLEAATSSSDAKRSKPAPDILEAALKSGGLQAADTVFVGDTVWDIQAAAALQMPTIALTCGGTSEAELREAGAVEIYAGPKALLDAFDSSRLGRLTRRT</sequence>
<dbReference type="InterPro" id="IPR023198">
    <property type="entry name" value="PGP-like_dom2"/>
</dbReference>
<dbReference type="NCBIfam" id="TIGR01549">
    <property type="entry name" value="HAD-SF-IA-v1"/>
    <property type="match status" value="1"/>
</dbReference>
<name>A0A7X6H9J2_9MICC</name>
<dbReference type="InterPro" id="IPR036412">
    <property type="entry name" value="HAD-like_sf"/>
</dbReference>
<dbReference type="PANTHER" id="PTHR43434:SF16">
    <property type="entry name" value="BLL8046 PROTEIN"/>
    <property type="match status" value="1"/>
</dbReference>
<dbReference type="GO" id="GO:0006281">
    <property type="term" value="P:DNA repair"/>
    <property type="evidence" value="ECO:0007669"/>
    <property type="project" value="TreeGrafter"/>
</dbReference>
<comment type="caution">
    <text evidence="1">The sequence shown here is derived from an EMBL/GenBank/DDBJ whole genome shotgun (WGS) entry which is preliminary data.</text>
</comment>
<keyword evidence="2" id="KW-1185">Reference proteome</keyword>
<proteinExistence type="predicted"/>
<dbReference type="SFLD" id="SFLDG01129">
    <property type="entry name" value="C1.5:_HAD__Beta-PGM__Phosphata"/>
    <property type="match status" value="1"/>
</dbReference>
<gene>
    <name evidence="1" type="ORF">HGG74_00065</name>
</gene>
<dbReference type="RefSeq" id="WP_168484313.1">
    <property type="nucleotide sequence ID" value="NZ_JAAZSQ010000001.1"/>
</dbReference>
<evidence type="ECO:0000313" key="2">
    <source>
        <dbReference type="Proteomes" id="UP000544090"/>
    </source>
</evidence>
<dbReference type="SUPFAM" id="SSF56784">
    <property type="entry name" value="HAD-like"/>
    <property type="match status" value="1"/>
</dbReference>
<dbReference type="EMBL" id="JAAZSQ010000001">
    <property type="protein sequence ID" value="NKX52951.1"/>
    <property type="molecule type" value="Genomic_DNA"/>
</dbReference>
<organism evidence="1 2">
    <name type="scientific">Arthrobacter mobilis</name>
    <dbReference type="NCBI Taxonomy" id="2724944"/>
    <lineage>
        <taxon>Bacteria</taxon>
        <taxon>Bacillati</taxon>
        <taxon>Actinomycetota</taxon>
        <taxon>Actinomycetes</taxon>
        <taxon>Micrococcales</taxon>
        <taxon>Micrococcaceae</taxon>
        <taxon>Arthrobacter</taxon>
    </lineage>
</organism>
<dbReference type="GO" id="GO:0005829">
    <property type="term" value="C:cytosol"/>
    <property type="evidence" value="ECO:0007669"/>
    <property type="project" value="TreeGrafter"/>
</dbReference>
<dbReference type="InterPro" id="IPR050155">
    <property type="entry name" value="HAD-like_hydrolase_sf"/>
</dbReference>
<dbReference type="GO" id="GO:0008967">
    <property type="term" value="F:phosphoglycolate phosphatase activity"/>
    <property type="evidence" value="ECO:0007669"/>
    <property type="project" value="TreeGrafter"/>
</dbReference>
<dbReference type="Gene3D" id="1.10.150.240">
    <property type="entry name" value="Putative phosphatase, domain 2"/>
    <property type="match status" value="1"/>
</dbReference>